<dbReference type="WBParaSite" id="Pan_g3867.t1">
    <property type="protein sequence ID" value="Pan_g3867.t1"/>
    <property type="gene ID" value="Pan_g3867"/>
</dbReference>
<evidence type="ECO:0000256" key="1">
    <source>
        <dbReference type="SAM" id="Phobius"/>
    </source>
</evidence>
<accession>A0A7E4ZYN1</accession>
<keyword evidence="1" id="KW-1133">Transmembrane helix</keyword>
<dbReference type="Proteomes" id="UP000492821">
    <property type="component" value="Unassembled WGS sequence"/>
</dbReference>
<sequence>MCMDWNGNILGLLLSSHKITTLLAVSLFHYPWKTFRWRFVRSMEGKEGCFRTMAAAFADDVHLRVRVWCAQTQNAKACLRGFLWTRKTCLIGSMGIRGMGCVWTGFHRTDDCMD</sequence>
<keyword evidence="2" id="KW-1185">Reference proteome</keyword>
<proteinExistence type="predicted"/>
<feature type="transmembrane region" description="Helical" evidence="1">
    <location>
        <begin position="12"/>
        <end position="32"/>
    </location>
</feature>
<keyword evidence="1" id="KW-0472">Membrane</keyword>
<name>A0A7E4ZYN1_PANRE</name>
<protein>
    <submittedName>
        <fullName evidence="3">RNA-directed DNA polymerase (Reverse transcriptase)</fullName>
    </submittedName>
</protein>
<keyword evidence="1" id="KW-0812">Transmembrane</keyword>
<evidence type="ECO:0000313" key="3">
    <source>
        <dbReference type="WBParaSite" id="Pan_g3867.t1"/>
    </source>
</evidence>
<evidence type="ECO:0000313" key="2">
    <source>
        <dbReference type="Proteomes" id="UP000492821"/>
    </source>
</evidence>
<organism evidence="2 3">
    <name type="scientific">Panagrellus redivivus</name>
    <name type="common">Microworm</name>
    <dbReference type="NCBI Taxonomy" id="6233"/>
    <lineage>
        <taxon>Eukaryota</taxon>
        <taxon>Metazoa</taxon>
        <taxon>Ecdysozoa</taxon>
        <taxon>Nematoda</taxon>
        <taxon>Chromadorea</taxon>
        <taxon>Rhabditida</taxon>
        <taxon>Tylenchina</taxon>
        <taxon>Panagrolaimomorpha</taxon>
        <taxon>Panagrolaimoidea</taxon>
        <taxon>Panagrolaimidae</taxon>
        <taxon>Panagrellus</taxon>
    </lineage>
</organism>
<dbReference type="AlphaFoldDB" id="A0A7E4ZYN1"/>
<reference evidence="3" key="2">
    <citation type="submission" date="2020-10" db="UniProtKB">
        <authorList>
            <consortium name="WormBaseParasite"/>
        </authorList>
    </citation>
    <scope>IDENTIFICATION</scope>
</reference>
<reference evidence="2" key="1">
    <citation type="journal article" date="2013" name="Genetics">
        <title>The draft genome and transcriptome of Panagrellus redivivus are shaped by the harsh demands of a free-living lifestyle.</title>
        <authorList>
            <person name="Srinivasan J."/>
            <person name="Dillman A.R."/>
            <person name="Macchietto M.G."/>
            <person name="Heikkinen L."/>
            <person name="Lakso M."/>
            <person name="Fracchia K.M."/>
            <person name="Antoshechkin I."/>
            <person name="Mortazavi A."/>
            <person name="Wong G."/>
            <person name="Sternberg P.W."/>
        </authorList>
    </citation>
    <scope>NUCLEOTIDE SEQUENCE [LARGE SCALE GENOMIC DNA]</scope>
    <source>
        <strain evidence="2">MT8872</strain>
    </source>
</reference>